<dbReference type="Gene3D" id="3.30.160.60">
    <property type="entry name" value="Classic Zinc Finger"/>
    <property type="match status" value="3"/>
</dbReference>
<keyword evidence="5" id="KW-0862">Zinc</keyword>
<keyword evidence="3" id="KW-0677">Repeat</keyword>
<comment type="subcellular location">
    <subcellularLocation>
        <location evidence="1">Nucleus</location>
    </subcellularLocation>
</comment>
<dbReference type="PROSITE" id="PS00028">
    <property type="entry name" value="ZINC_FINGER_C2H2_1"/>
    <property type="match status" value="2"/>
</dbReference>
<dbReference type="PROSITE" id="PS50157">
    <property type="entry name" value="ZINC_FINGER_C2H2_2"/>
    <property type="match status" value="3"/>
</dbReference>
<feature type="domain" description="C2H2-type" evidence="10">
    <location>
        <begin position="442"/>
        <end position="469"/>
    </location>
</feature>
<dbReference type="PANTHER" id="PTHR24394">
    <property type="entry name" value="ZINC FINGER PROTEIN"/>
    <property type="match status" value="1"/>
</dbReference>
<dbReference type="EMBL" id="SRMA01027249">
    <property type="protein sequence ID" value="TRY57095.1"/>
    <property type="molecule type" value="Genomic_DNA"/>
</dbReference>
<protein>
    <recommendedName>
        <fullName evidence="13">Zinc finger and BTB domain-containing protein 2</fullName>
    </recommendedName>
</protein>
<reference evidence="11 12" key="1">
    <citation type="journal article" date="2019" name="Sci. Data">
        <title>Hybrid genome assembly and annotation of Danionella translucida.</title>
        <authorList>
            <person name="Kadobianskyi M."/>
            <person name="Schulze L."/>
            <person name="Schuelke M."/>
            <person name="Judkewitz B."/>
        </authorList>
    </citation>
    <scope>NUCLEOTIDE SEQUENCE [LARGE SCALE GENOMIC DNA]</scope>
    <source>
        <strain evidence="11 12">Bolton</strain>
    </source>
</reference>
<dbReference type="PROSITE" id="PS50097">
    <property type="entry name" value="BTB"/>
    <property type="match status" value="1"/>
</dbReference>
<evidence type="ECO:0000256" key="2">
    <source>
        <dbReference type="ARBA" id="ARBA00022723"/>
    </source>
</evidence>
<dbReference type="FunFam" id="3.30.160.60:FF:002420">
    <property type="entry name" value="Zinc finger and BTB domain-containing protein 2"/>
    <property type="match status" value="1"/>
</dbReference>
<dbReference type="Proteomes" id="UP000316079">
    <property type="component" value="Unassembled WGS sequence"/>
</dbReference>
<dbReference type="Pfam" id="PF00096">
    <property type="entry name" value="zf-C2H2"/>
    <property type="match status" value="3"/>
</dbReference>
<dbReference type="GO" id="GO:0008270">
    <property type="term" value="F:zinc ion binding"/>
    <property type="evidence" value="ECO:0007669"/>
    <property type="project" value="UniProtKB-KW"/>
</dbReference>
<evidence type="ECO:0000259" key="9">
    <source>
        <dbReference type="PROSITE" id="PS50097"/>
    </source>
</evidence>
<dbReference type="Gene3D" id="3.30.710.10">
    <property type="entry name" value="Potassium Channel Kv1.1, Chain A"/>
    <property type="match status" value="1"/>
</dbReference>
<evidence type="ECO:0000256" key="5">
    <source>
        <dbReference type="ARBA" id="ARBA00022833"/>
    </source>
</evidence>
<dbReference type="SMART" id="SM00355">
    <property type="entry name" value="ZnF_C2H2"/>
    <property type="match status" value="4"/>
</dbReference>
<keyword evidence="6" id="KW-0539">Nucleus</keyword>
<evidence type="ECO:0000313" key="11">
    <source>
        <dbReference type="EMBL" id="TRY57095.1"/>
    </source>
</evidence>
<keyword evidence="12" id="KW-1185">Reference proteome</keyword>
<dbReference type="SUPFAM" id="SSF54695">
    <property type="entry name" value="POZ domain"/>
    <property type="match status" value="1"/>
</dbReference>
<evidence type="ECO:0008006" key="13">
    <source>
        <dbReference type="Google" id="ProtNLM"/>
    </source>
</evidence>
<dbReference type="AlphaFoldDB" id="A0A553MVA3"/>
<gene>
    <name evidence="11" type="ORF">DNTS_023976</name>
</gene>
<dbReference type="OrthoDB" id="10261408at2759"/>
<feature type="compositionally biased region" description="Polar residues" evidence="8">
    <location>
        <begin position="10"/>
        <end position="21"/>
    </location>
</feature>
<dbReference type="InterPro" id="IPR036236">
    <property type="entry name" value="Znf_C2H2_sf"/>
</dbReference>
<evidence type="ECO:0000313" key="12">
    <source>
        <dbReference type="Proteomes" id="UP000316079"/>
    </source>
</evidence>
<proteinExistence type="predicted"/>
<dbReference type="GO" id="GO:0005634">
    <property type="term" value="C:nucleus"/>
    <property type="evidence" value="ECO:0007669"/>
    <property type="project" value="UniProtKB-SubCell"/>
</dbReference>
<dbReference type="GO" id="GO:0000981">
    <property type="term" value="F:DNA-binding transcription factor activity, RNA polymerase II-specific"/>
    <property type="evidence" value="ECO:0007669"/>
    <property type="project" value="TreeGrafter"/>
</dbReference>
<dbReference type="CDD" id="cd18193">
    <property type="entry name" value="BTB_POZ_ZBTB2"/>
    <property type="match status" value="1"/>
</dbReference>
<sequence>MLRSRGTEQLRAQRTSLPVTDTTHRTPHARGEESMELANHGLILLQQLNAQREFGFLCDCTVAIGDVFFKAHKAVLAAFSNYFRMLFIHQDSDCVRLKPADIQPDIFSYLLNLMYTGKLATQLIDPARLEQGVKFLHAYPLIQEASLASHAAQAHSEVSLPLSSSLYGIQISDQQATVTTRLTARTHLSSPFDMEASGLLDGKCASTNKDSSSTRSASKHRHALSETEIEAPASSIQFLKEASEMETPPAETPSCSLSSNTILHVKPSIMRRNSSMRKHYTCHICGVRFTQRTALREHLLLHTQAMLPMVFESPGAQSPLPAGGATTPEVEEVLRGSEATPATPIIVDVPSDGEQPPYSKESPQAETGMSVPTSTAVSLCSTQPQADTPPPSDIADIDNLEGATDLEREVKRRKYECSTCGRKFIQKSHWREHMYIHTGKPYRCSACGKSFCRANQAARHVCINLGPEPAYTMVDRQSMELCAADDSSQMEALFLGSSGRPYKCNMCEMTFSSPSEVIKHLCFSQGALSGASAEMANSDSLAKDDGSDSSSGGALVTPIKTEQVFVE</sequence>
<dbReference type="InterPro" id="IPR013087">
    <property type="entry name" value="Znf_C2H2_type"/>
</dbReference>
<evidence type="ECO:0000256" key="3">
    <source>
        <dbReference type="ARBA" id="ARBA00022737"/>
    </source>
</evidence>
<evidence type="ECO:0000256" key="8">
    <source>
        <dbReference type="SAM" id="MobiDB-lite"/>
    </source>
</evidence>
<keyword evidence="4 7" id="KW-0863">Zinc-finger</keyword>
<evidence type="ECO:0000256" key="7">
    <source>
        <dbReference type="PROSITE-ProRule" id="PRU00042"/>
    </source>
</evidence>
<dbReference type="SUPFAM" id="SSF57667">
    <property type="entry name" value="beta-beta-alpha zinc fingers"/>
    <property type="match status" value="2"/>
</dbReference>
<evidence type="ECO:0000256" key="4">
    <source>
        <dbReference type="ARBA" id="ARBA00022771"/>
    </source>
</evidence>
<name>A0A553MVA3_9TELE</name>
<feature type="domain" description="C2H2-type" evidence="10">
    <location>
        <begin position="415"/>
        <end position="442"/>
    </location>
</feature>
<feature type="region of interest" description="Disordered" evidence="8">
    <location>
        <begin position="203"/>
        <end position="227"/>
    </location>
</feature>
<accession>A0A553MVA3</accession>
<evidence type="ECO:0000259" key="10">
    <source>
        <dbReference type="PROSITE" id="PS50157"/>
    </source>
</evidence>
<keyword evidence="2" id="KW-0479">Metal-binding</keyword>
<dbReference type="STRING" id="623744.A0A553MVA3"/>
<evidence type="ECO:0000256" key="1">
    <source>
        <dbReference type="ARBA" id="ARBA00004123"/>
    </source>
</evidence>
<organism evidence="11 12">
    <name type="scientific">Danionella cerebrum</name>
    <dbReference type="NCBI Taxonomy" id="2873325"/>
    <lineage>
        <taxon>Eukaryota</taxon>
        <taxon>Metazoa</taxon>
        <taxon>Chordata</taxon>
        <taxon>Craniata</taxon>
        <taxon>Vertebrata</taxon>
        <taxon>Euteleostomi</taxon>
        <taxon>Actinopterygii</taxon>
        <taxon>Neopterygii</taxon>
        <taxon>Teleostei</taxon>
        <taxon>Ostariophysi</taxon>
        <taxon>Cypriniformes</taxon>
        <taxon>Danionidae</taxon>
        <taxon>Danioninae</taxon>
        <taxon>Danionella</taxon>
    </lineage>
</organism>
<dbReference type="PANTHER" id="PTHR24394:SF53">
    <property type="entry name" value="ZINC FINGER AND BTB DOMAIN CONTAINING 2"/>
    <property type="match status" value="1"/>
</dbReference>
<feature type="compositionally biased region" description="Polar residues" evidence="8">
    <location>
        <begin position="205"/>
        <end position="216"/>
    </location>
</feature>
<feature type="domain" description="BTB" evidence="9">
    <location>
        <begin position="58"/>
        <end position="123"/>
    </location>
</feature>
<dbReference type="SMART" id="SM00225">
    <property type="entry name" value="BTB"/>
    <property type="match status" value="1"/>
</dbReference>
<dbReference type="InterPro" id="IPR011333">
    <property type="entry name" value="SKP1/BTB/POZ_sf"/>
</dbReference>
<comment type="caution">
    <text evidence="11">The sequence shown here is derived from an EMBL/GenBank/DDBJ whole genome shotgun (WGS) entry which is preliminary data.</text>
</comment>
<feature type="region of interest" description="Disordered" evidence="8">
    <location>
        <begin position="336"/>
        <end position="369"/>
    </location>
</feature>
<feature type="domain" description="C2H2-type" evidence="10">
    <location>
        <begin position="280"/>
        <end position="303"/>
    </location>
</feature>
<dbReference type="InterPro" id="IPR000210">
    <property type="entry name" value="BTB/POZ_dom"/>
</dbReference>
<dbReference type="Pfam" id="PF00651">
    <property type="entry name" value="BTB"/>
    <property type="match status" value="1"/>
</dbReference>
<feature type="region of interest" description="Disordered" evidence="8">
    <location>
        <begin position="1"/>
        <end position="29"/>
    </location>
</feature>
<evidence type="ECO:0000256" key="6">
    <source>
        <dbReference type="ARBA" id="ARBA00023242"/>
    </source>
</evidence>